<dbReference type="PANTHER" id="PTHR34596:SF2">
    <property type="entry name" value="CHITOPORIN"/>
    <property type="match status" value="1"/>
</dbReference>
<dbReference type="GO" id="GO:0016787">
    <property type="term" value="F:hydrolase activity"/>
    <property type="evidence" value="ECO:0007669"/>
    <property type="project" value="UniProtKB-KW"/>
</dbReference>
<dbReference type="PANTHER" id="PTHR34596">
    <property type="entry name" value="CHITOPORIN"/>
    <property type="match status" value="1"/>
</dbReference>
<name>A0A2C9ETA3_PSEPH</name>
<proteinExistence type="inferred from homology"/>
<comment type="similarity">
    <text evidence="1">Belongs to the outer membrane porin (Opr) (TC 1.B.25) family.</text>
</comment>
<protein>
    <submittedName>
        <fullName evidence="5">Porin D</fullName>
        <ecNumber evidence="5">3.4.21.-</ecNumber>
    </submittedName>
</protein>
<dbReference type="HOGENOM" id="CLU_042378_2_0_6"/>
<evidence type="ECO:0000256" key="2">
    <source>
        <dbReference type="ARBA" id="ARBA00022448"/>
    </source>
</evidence>
<evidence type="ECO:0000256" key="4">
    <source>
        <dbReference type="SAM" id="MobiDB-lite"/>
    </source>
</evidence>
<dbReference type="Pfam" id="PF03573">
    <property type="entry name" value="OprD"/>
    <property type="match status" value="1"/>
</dbReference>
<evidence type="ECO:0000256" key="1">
    <source>
        <dbReference type="ARBA" id="ARBA00009075"/>
    </source>
</evidence>
<dbReference type="Gene3D" id="2.40.160.10">
    <property type="entry name" value="Porin"/>
    <property type="match status" value="1"/>
</dbReference>
<dbReference type="EMBL" id="CP003190">
    <property type="protein sequence ID" value="AGL86718.1"/>
    <property type="molecule type" value="Genomic_DNA"/>
</dbReference>
<organism evidence="5 6">
    <name type="scientific">Pseudomonas protegens (strain DSM 19095 / LMG 27888 / CFBP 6595 / CHA0)</name>
    <dbReference type="NCBI Taxonomy" id="1124983"/>
    <lineage>
        <taxon>Bacteria</taxon>
        <taxon>Pseudomonadati</taxon>
        <taxon>Pseudomonadota</taxon>
        <taxon>Gammaproteobacteria</taxon>
        <taxon>Pseudomonadales</taxon>
        <taxon>Pseudomonadaceae</taxon>
        <taxon>Pseudomonas</taxon>
    </lineage>
</organism>
<feature type="region of interest" description="Disordered" evidence="4">
    <location>
        <begin position="51"/>
        <end position="71"/>
    </location>
</feature>
<dbReference type="Proteomes" id="UP000013940">
    <property type="component" value="Chromosome"/>
</dbReference>
<dbReference type="InterPro" id="IPR023614">
    <property type="entry name" value="Porin_dom_sf"/>
</dbReference>
<evidence type="ECO:0000256" key="3">
    <source>
        <dbReference type="ARBA" id="ARBA00022729"/>
    </source>
</evidence>
<accession>A0A2C9ETA3</accession>
<dbReference type="GO" id="GO:0015288">
    <property type="term" value="F:porin activity"/>
    <property type="evidence" value="ECO:0007669"/>
    <property type="project" value="TreeGrafter"/>
</dbReference>
<reference evidence="6" key="1">
    <citation type="journal article" date="2014" name="Genome Announc.">
        <title>Full-genome sequence of the plant growth-promoting bacterium Pseudomonas protegens CHA0.</title>
        <authorList>
            <person name="Jousset A."/>
            <person name="Schuldes J."/>
            <person name="Keel C."/>
            <person name="Maurhofer M."/>
            <person name="Daniel R."/>
            <person name="Scheu S."/>
            <person name="Thuermer A."/>
        </authorList>
    </citation>
    <scope>NUCLEOTIDE SEQUENCE [LARGE SCALE GENOMIC DNA]</scope>
    <source>
        <strain evidence="6">DSM 19095 / LMG 27888 / CFBP 6595 / CHA0</strain>
    </source>
</reference>
<evidence type="ECO:0000313" key="5">
    <source>
        <dbReference type="EMBL" id="AGL86718.1"/>
    </source>
</evidence>
<keyword evidence="2" id="KW-0813">Transport</keyword>
<evidence type="ECO:0000313" key="6">
    <source>
        <dbReference type="Proteomes" id="UP000013940"/>
    </source>
</evidence>
<dbReference type="KEGG" id="pprc:PFLCHA0_c49690"/>
<sequence>MSVYRTSIVLLGLWLGPGGISQAGDEDWEELFTEGEARMFFDNQYFARDYRNGPNNSGRNRYKPRSERNGYRQEWGQSVQLYYRSGFTPGLLGLGFDAFAMQAFKLDSGGGRTGTGTLALDGKGHPRDSHGKVGGALKLKVAEAQLRYGNFTTQAPVLAANNSRIIPGMAYGWQLQRDWDGLSLEAARLSALSGPTESKARGGISTVYGRLSGARINIDSAQYLGLNYRGEQWRGAYYLGQLEDVWTQHYLNLGHTLELADERSLSNTFNLYRTRDSGASLFGPIDNLIASHALAYRFDAHRLTLAYQRSFSDTPFDYIGFGDGQTGQSIVLANSAPYSDFNGPRERSWQLRYDQRLAWLGLPDLNLGLRYQRGWGVDGSHAPANSIYRGLYGEDGRHHETDLDLSYTFSSGSLKGLHLRATQIWHRGNSAQADGSIDQLRIRVQYPLALF</sequence>
<gene>
    <name evidence="5" type="primary">oprD12</name>
    <name evidence="5" type="ORF">PFLCHA0_c49690</name>
</gene>
<dbReference type="GO" id="GO:0016020">
    <property type="term" value="C:membrane"/>
    <property type="evidence" value="ECO:0007669"/>
    <property type="project" value="InterPro"/>
</dbReference>
<dbReference type="AlphaFoldDB" id="A0A2C9ETA3"/>
<keyword evidence="5" id="KW-0378">Hydrolase</keyword>
<keyword evidence="3" id="KW-0732">Signal</keyword>
<dbReference type="RefSeq" id="WP_015636887.1">
    <property type="nucleotide sequence ID" value="NC_021237.1"/>
</dbReference>
<dbReference type="EC" id="3.4.21.-" evidence="5"/>
<dbReference type="InterPro" id="IPR005318">
    <property type="entry name" value="OM_porin_bac"/>
</dbReference>
<dbReference type="GeneID" id="57477967"/>